<dbReference type="InterPro" id="IPR007693">
    <property type="entry name" value="DNA_helicase_DnaB-like_N"/>
</dbReference>
<dbReference type="GO" id="GO:0005524">
    <property type="term" value="F:ATP binding"/>
    <property type="evidence" value="ECO:0007669"/>
    <property type="project" value="UniProtKB-UniRule"/>
</dbReference>
<comment type="caution">
    <text evidence="14">The sequence shown here is derived from an EMBL/GenBank/DDBJ whole genome shotgun (WGS) entry which is preliminary data.</text>
</comment>
<keyword evidence="7 12" id="KW-0067">ATP-binding</keyword>
<dbReference type="NCBIfam" id="NF004384">
    <property type="entry name" value="PRK05748.1"/>
    <property type="match status" value="1"/>
</dbReference>
<dbReference type="EMBL" id="CAJEWE010000007">
    <property type="protein sequence ID" value="CAD2074312.1"/>
    <property type="molecule type" value="Genomic_DNA"/>
</dbReference>
<evidence type="ECO:0000313" key="15">
    <source>
        <dbReference type="Proteomes" id="UP000521032"/>
    </source>
</evidence>
<dbReference type="SUPFAM" id="SSF48024">
    <property type="entry name" value="N-terminal domain of DnaB helicase"/>
    <property type="match status" value="1"/>
</dbReference>
<dbReference type="RefSeq" id="WP_186086127.1">
    <property type="nucleotide sequence ID" value="NZ_BMDB01000002.1"/>
</dbReference>
<proteinExistence type="inferred from homology"/>
<accession>A0A6V7RC31</accession>
<dbReference type="InterPro" id="IPR036185">
    <property type="entry name" value="DNA_heli_DnaB-like_N_sf"/>
</dbReference>
<dbReference type="PANTHER" id="PTHR30153:SF2">
    <property type="entry name" value="REPLICATIVE DNA HELICASE"/>
    <property type="match status" value="1"/>
</dbReference>
<dbReference type="Pfam" id="PF00772">
    <property type="entry name" value="DnaB"/>
    <property type="match status" value="1"/>
</dbReference>
<evidence type="ECO:0000259" key="13">
    <source>
        <dbReference type="PROSITE" id="PS51199"/>
    </source>
</evidence>
<evidence type="ECO:0000256" key="2">
    <source>
        <dbReference type="ARBA" id="ARBA00022515"/>
    </source>
</evidence>
<evidence type="ECO:0000256" key="6">
    <source>
        <dbReference type="ARBA" id="ARBA00022806"/>
    </source>
</evidence>
<evidence type="ECO:0000256" key="10">
    <source>
        <dbReference type="ARBA" id="ARBA00048954"/>
    </source>
</evidence>
<evidence type="ECO:0000256" key="9">
    <source>
        <dbReference type="ARBA" id="ARBA00023235"/>
    </source>
</evidence>
<dbReference type="GO" id="GO:0016787">
    <property type="term" value="F:hydrolase activity"/>
    <property type="evidence" value="ECO:0007669"/>
    <property type="project" value="UniProtKB-KW"/>
</dbReference>
<dbReference type="NCBIfam" id="TIGR00665">
    <property type="entry name" value="DnaB"/>
    <property type="match status" value="1"/>
</dbReference>
<comment type="function">
    <text evidence="12">The main replicative DNA helicase, it participates in initiation and elongation during chromosome replication. Travels ahead of the DNA replisome, separating dsDNA into templates for DNA synthesis. A processive ATP-dependent 5'-3' DNA helicase it has DNA-dependent ATPase activity.</text>
</comment>
<evidence type="ECO:0000256" key="5">
    <source>
        <dbReference type="ARBA" id="ARBA00022801"/>
    </source>
</evidence>
<evidence type="ECO:0000256" key="7">
    <source>
        <dbReference type="ARBA" id="ARBA00022840"/>
    </source>
</evidence>
<reference evidence="14 15" key="1">
    <citation type="submission" date="2020-07" db="EMBL/GenBank/DDBJ databases">
        <authorList>
            <person name="Criscuolo A."/>
        </authorList>
    </citation>
    <scope>NUCLEOTIDE SEQUENCE [LARGE SCALE GENOMIC DNA]</scope>
    <source>
        <strain evidence="15">CIP 111030</strain>
    </source>
</reference>
<evidence type="ECO:0000313" key="14">
    <source>
        <dbReference type="EMBL" id="CAD2074312.1"/>
    </source>
</evidence>
<organism evidence="14 15">
    <name type="scientific">Phocicoccus schoeneichii</name>
    <dbReference type="NCBI Taxonomy" id="1812261"/>
    <lineage>
        <taxon>Bacteria</taxon>
        <taxon>Bacillati</taxon>
        <taxon>Bacillota</taxon>
        <taxon>Bacilli</taxon>
        <taxon>Bacillales</taxon>
        <taxon>Salinicoccaceae</taxon>
        <taxon>Phocicoccus</taxon>
    </lineage>
</organism>
<dbReference type="FunFam" id="3.40.50.300:FF:000076">
    <property type="entry name" value="Replicative DNA helicase"/>
    <property type="match status" value="1"/>
</dbReference>
<keyword evidence="2 12" id="KW-0639">Primosome</keyword>
<keyword evidence="8 12" id="KW-0238">DNA-binding</keyword>
<name>A0A6V7RC31_9BACL</name>
<comment type="similarity">
    <text evidence="1 12">Belongs to the helicase family. DnaB subfamily.</text>
</comment>
<evidence type="ECO:0000256" key="12">
    <source>
        <dbReference type="RuleBase" id="RU362085"/>
    </source>
</evidence>
<dbReference type="EC" id="5.6.2.3" evidence="11 12"/>
<keyword evidence="6 12" id="KW-0347">Helicase</keyword>
<dbReference type="GO" id="GO:1990077">
    <property type="term" value="C:primosome complex"/>
    <property type="evidence" value="ECO:0007669"/>
    <property type="project" value="UniProtKB-UniRule"/>
</dbReference>
<evidence type="ECO:0000256" key="4">
    <source>
        <dbReference type="ARBA" id="ARBA00022741"/>
    </source>
</evidence>
<feature type="domain" description="SF4 helicase" evidence="13">
    <location>
        <begin position="180"/>
        <end position="458"/>
    </location>
</feature>
<protein>
    <recommendedName>
        <fullName evidence="11 12">Replicative DNA helicase</fullName>
        <ecNumber evidence="11 12">5.6.2.3</ecNumber>
    </recommendedName>
</protein>
<dbReference type="Gene3D" id="1.10.860.10">
    <property type="entry name" value="DNAb Helicase, Chain A"/>
    <property type="match status" value="1"/>
</dbReference>
<gene>
    <name evidence="14" type="primary">dnaC</name>
    <name evidence="14" type="ORF">JEOSCH030_00674</name>
</gene>
<dbReference type="PROSITE" id="PS51199">
    <property type="entry name" value="SF4_HELICASE"/>
    <property type="match status" value="1"/>
</dbReference>
<keyword evidence="5 12" id="KW-0378">Hydrolase</keyword>
<evidence type="ECO:0000256" key="11">
    <source>
        <dbReference type="NCBIfam" id="TIGR00665"/>
    </source>
</evidence>
<dbReference type="GO" id="GO:0005829">
    <property type="term" value="C:cytosol"/>
    <property type="evidence" value="ECO:0007669"/>
    <property type="project" value="TreeGrafter"/>
</dbReference>
<keyword evidence="4 12" id="KW-0547">Nucleotide-binding</keyword>
<dbReference type="GO" id="GO:0043139">
    <property type="term" value="F:5'-3' DNA helicase activity"/>
    <property type="evidence" value="ECO:0007669"/>
    <property type="project" value="UniProtKB-EC"/>
</dbReference>
<comment type="catalytic activity">
    <reaction evidence="10 12">
        <text>ATP + H2O = ADP + phosphate + H(+)</text>
        <dbReference type="Rhea" id="RHEA:13065"/>
        <dbReference type="ChEBI" id="CHEBI:15377"/>
        <dbReference type="ChEBI" id="CHEBI:15378"/>
        <dbReference type="ChEBI" id="CHEBI:30616"/>
        <dbReference type="ChEBI" id="CHEBI:43474"/>
        <dbReference type="ChEBI" id="CHEBI:456216"/>
        <dbReference type="EC" id="5.6.2.3"/>
    </reaction>
</comment>
<keyword evidence="9" id="KW-0413">Isomerase</keyword>
<dbReference type="SUPFAM" id="SSF52540">
    <property type="entry name" value="P-loop containing nucleoside triphosphate hydrolases"/>
    <property type="match status" value="1"/>
</dbReference>
<dbReference type="InterPro" id="IPR007694">
    <property type="entry name" value="DNA_helicase_DnaB-like_C"/>
</dbReference>
<evidence type="ECO:0000256" key="3">
    <source>
        <dbReference type="ARBA" id="ARBA00022705"/>
    </source>
</evidence>
<evidence type="ECO:0000256" key="1">
    <source>
        <dbReference type="ARBA" id="ARBA00008428"/>
    </source>
</evidence>
<dbReference type="CDD" id="cd00984">
    <property type="entry name" value="DnaB_C"/>
    <property type="match status" value="1"/>
</dbReference>
<evidence type="ECO:0000256" key="8">
    <source>
        <dbReference type="ARBA" id="ARBA00023125"/>
    </source>
</evidence>
<keyword evidence="3 12" id="KW-0235">DNA replication</keyword>
<dbReference type="GO" id="GO:0003677">
    <property type="term" value="F:DNA binding"/>
    <property type="evidence" value="ECO:0007669"/>
    <property type="project" value="UniProtKB-UniRule"/>
</dbReference>
<keyword evidence="15" id="KW-1185">Reference proteome</keyword>
<dbReference type="AlphaFoldDB" id="A0A6V7RC31"/>
<dbReference type="InterPro" id="IPR016136">
    <property type="entry name" value="DNA_helicase_N/primase_C"/>
</dbReference>
<dbReference type="PANTHER" id="PTHR30153">
    <property type="entry name" value="REPLICATIVE DNA HELICASE DNAB"/>
    <property type="match status" value="1"/>
</dbReference>
<dbReference type="Pfam" id="PF03796">
    <property type="entry name" value="DnaB_C"/>
    <property type="match status" value="1"/>
</dbReference>
<dbReference type="Proteomes" id="UP000521032">
    <property type="component" value="Unassembled WGS sequence"/>
</dbReference>
<dbReference type="GO" id="GO:0042802">
    <property type="term" value="F:identical protein binding"/>
    <property type="evidence" value="ECO:0007669"/>
    <property type="project" value="UniProtKB-ARBA"/>
</dbReference>
<dbReference type="GO" id="GO:0006269">
    <property type="term" value="P:DNA replication, synthesis of primer"/>
    <property type="evidence" value="ECO:0007669"/>
    <property type="project" value="UniProtKB-UniRule"/>
</dbReference>
<dbReference type="Gene3D" id="3.40.50.300">
    <property type="entry name" value="P-loop containing nucleotide triphosphate hydrolases"/>
    <property type="match status" value="1"/>
</dbReference>
<sequence length="467" mass="52247">MENFDVGKQMPHNVEAEQALLGAVLLDPVIILDVRNVLDIDDFYRREHQLIYQAMITLSDNNKEITGILLGQELIRMNAMNDVGGVTYLQTLTQITPSSYNWEQYAEIVYAMSLKRTVIQKASELVESGYSTDVDVDDLLSVAETSMMNIGEGRGREGFKSMRDVVVNIFEELDEYSKKDNSGITGIPTGYRELDRMTSGLQRNDLIIVAARPSMGKTAFALNIAENVGMARDGEYSVAIFSLEMGAEQLATRMIASVGHIDSSSLRNRSLSNDEWDNLAMVTNRLAGTRIFIDDSPGIRVNDIRSKCLKLQAQHGLDLVIIDYLQLIQGSGGKRSENRQQEVSEISRMLKALARELQAPVIALSQLSRGVEQRQDKRPMMSDLRESGSIEQDADIIAFLYRDDYYNRGDGDENDGGTQSVQDEIEIILAKHRNGPTGTVSLMFNKAHSKFMDIDFREYGDGYIPPN</sequence>
<dbReference type="InterPro" id="IPR007692">
    <property type="entry name" value="DNA_helicase_DnaB"/>
</dbReference>
<dbReference type="InterPro" id="IPR027417">
    <property type="entry name" value="P-loop_NTPase"/>
</dbReference>